<protein>
    <submittedName>
        <fullName evidence="2">Flavodoxin-like domain-containing protein</fullName>
    </submittedName>
</protein>
<dbReference type="Gene3D" id="3.40.50.360">
    <property type="match status" value="1"/>
</dbReference>
<dbReference type="InterPro" id="IPR008254">
    <property type="entry name" value="Flavodoxin/NO_synth"/>
</dbReference>
<accession>A0ABS7U893</accession>
<organism evidence="2 3">
    <name type="scientific">Nocardioides mangrovi</name>
    <dbReference type="NCBI Taxonomy" id="2874580"/>
    <lineage>
        <taxon>Bacteria</taxon>
        <taxon>Bacillati</taxon>
        <taxon>Actinomycetota</taxon>
        <taxon>Actinomycetes</taxon>
        <taxon>Propionibacteriales</taxon>
        <taxon>Nocardioidaceae</taxon>
        <taxon>Nocardioides</taxon>
    </lineage>
</organism>
<dbReference type="EMBL" id="JAIQZJ010000001">
    <property type="protein sequence ID" value="MBZ5736956.1"/>
    <property type="molecule type" value="Genomic_DNA"/>
</dbReference>
<evidence type="ECO:0000313" key="2">
    <source>
        <dbReference type="EMBL" id="MBZ5736956.1"/>
    </source>
</evidence>
<dbReference type="SUPFAM" id="SSF52218">
    <property type="entry name" value="Flavoproteins"/>
    <property type="match status" value="1"/>
</dbReference>
<comment type="caution">
    <text evidence="2">The sequence shown here is derived from an EMBL/GenBank/DDBJ whole genome shotgun (WGS) entry which is preliminary data.</text>
</comment>
<dbReference type="RefSeq" id="WP_224121325.1">
    <property type="nucleotide sequence ID" value="NZ_JAIQZJ010000001.1"/>
</dbReference>
<evidence type="ECO:0000313" key="3">
    <source>
        <dbReference type="Proteomes" id="UP000780875"/>
    </source>
</evidence>
<gene>
    <name evidence="2" type="ORF">K8U61_02185</name>
</gene>
<dbReference type="Pfam" id="PF00258">
    <property type="entry name" value="Flavodoxin_1"/>
    <property type="match status" value="1"/>
</dbReference>
<reference evidence="2 3" key="1">
    <citation type="submission" date="2021-09" db="EMBL/GenBank/DDBJ databases">
        <title>Whole genome sequence of Nocardioides sp. GBK3QG-3.</title>
        <authorList>
            <person name="Tuo L."/>
        </authorList>
    </citation>
    <scope>NUCLEOTIDE SEQUENCE [LARGE SCALE GENOMIC DNA]</scope>
    <source>
        <strain evidence="2 3">GBK3QG-3</strain>
    </source>
</reference>
<dbReference type="InterPro" id="IPR029039">
    <property type="entry name" value="Flavoprotein-like_sf"/>
</dbReference>
<proteinExistence type="predicted"/>
<keyword evidence="3" id="KW-1185">Reference proteome</keyword>
<sequence>MSETTSPGRPRALVVHESMFGCTEQVARAVADGLAESGFTVTALDVAAARGTDPASYDLLVVGAPTHAFSLSRPSTRRDAVAQGGRPDAEAFGLREWIGDLPQRSRADRRPFAAFDTRMSKVRRLPKSAATRATRLLAHRGYRPAVRPAPFIVEDTQGPLAPGELERAHEWGRSLARTVAPSAAAG</sequence>
<name>A0ABS7U893_9ACTN</name>
<evidence type="ECO:0000259" key="1">
    <source>
        <dbReference type="PROSITE" id="PS50902"/>
    </source>
</evidence>
<feature type="domain" description="Flavodoxin-like" evidence="1">
    <location>
        <begin position="12"/>
        <end position="176"/>
    </location>
</feature>
<dbReference type="Proteomes" id="UP000780875">
    <property type="component" value="Unassembled WGS sequence"/>
</dbReference>
<dbReference type="PROSITE" id="PS50902">
    <property type="entry name" value="FLAVODOXIN_LIKE"/>
    <property type="match status" value="1"/>
</dbReference>